<evidence type="ECO:0000259" key="1">
    <source>
        <dbReference type="PROSITE" id="PS50004"/>
    </source>
</evidence>
<dbReference type="InterPro" id="IPR000008">
    <property type="entry name" value="C2_dom"/>
</dbReference>
<feature type="domain" description="C2" evidence="1">
    <location>
        <begin position="1"/>
        <end position="122"/>
    </location>
</feature>
<evidence type="ECO:0000313" key="3">
    <source>
        <dbReference type="Proteomes" id="UP000694406"/>
    </source>
</evidence>
<proteinExistence type="predicted"/>
<reference evidence="2" key="2">
    <citation type="submission" date="2025-09" db="UniProtKB">
        <authorList>
            <consortium name="Ensembl"/>
        </authorList>
    </citation>
    <scope>IDENTIFICATION</scope>
</reference>
<dbReference type="SMART" id="SM00239">
    <property type="entry name" value="C2"/>
    <property type="match status" value="1"/>
</dbReference>
<protein>
    <recommendedName>
        <fullName evidence="1">C2 domain-containing protein</fullName>
    </recommendedName>
</protein>
<sequence>MYISVNIHSIALTCPQEHSAYTVLPDSQHGSIWRFTFLVSHPDCYSKLQLPTASPAQYQTKTIQNCKDPVWNETFHFIVQSKVKNVLELSVHDDDVCQDDHLFTVHFDIAKLPLNEKVLMNFNCNQKENEELELEFELLHRSRFSEIIITNGVLLSRQVRCLEVEVEKKKTWNSSKIAFSVNSEKF</sequence>
<dbReference type="SUPFAM" id="SSF49562">
    <property type="entry name" value="C2 domain (Calcium/lipid-binding domain, CaLB)"/>
    <property type="match status" value="1"/>
</dbReference>
<evidence type="ECO:0000313" key="2">
    <source>
        <dbReference type="Ensembl" id="ENSLLTP00000016252.1"/>
    </source>
</evidence>
<name>A0A8C5SGL1_LATLA</name>
<accession>A0A8C5SGL1</accession>
<dbReference type="Proteomes" id="UP000694406">
    <property type="component" value="Unplaced"/>
</dbReference>
<dbReference type="PANTHER" id="PTHR47800">
    <property type="entry name" value="C2 DOMAIN-CONTAINING PROTEIN"/>
    <property type="match status" value="1"/>
</dbReference>
<organism evidence="2 3">
    <name type="scientific">Laticauda laticaudata</name>
    <name type="common">Blue-ringed sea krait</name>
    <name type="synonym">Blue-lipped sea krait</name>
    <dbReference type="NCBI Taxonomy" id="8630"/>
    <lineage>
        <taxon>Eukaryota</taxon>
        <taxon>Metazoa</taxon>
        <taxon>Chordata</taxon>
        <taxon>Craniata</taxon>
        <taxon>Vertebrata</taxon>
        <taxon>Euteleostomi</taxon>
        <taxon>Lepidosauria</taxon>
        <taxon>Squamata</taxon>
        <taxon>Bifurcata</taxon>
        <taxon>Unidentata</taxon>
        <taxon>Episquamata</taxon>
        <taxon>Toxicofera</taxon>
        <taxon>Serpentes</taxon>
        <taxon>Colubroidea</taxon>
        <taxon>Elapidae</taxon>
        <taxon>Laticaudinae</taxon>
        <taxon>Laticauda</taxon>
    </lineage>
</organism>
<dbReference type="GO" id="GO:0016042">
    <property type="term" value="P:lipid catabolic process"/>
    <property type="evidence" value="ECO:0007669"/>
    <property type="project" value="UniProtKB-KW"/>
</dbReference>
<dbReference type="PROSITE" id="PS50004">
    <property type="entry name" value="C2"/>
    <property type="match status" value="1"/>
</dbReference>
<dbReference type="GO" id="GO:0005737">
    <property type="term" value="C:cytoplasm"/>
    <property type="evidence" value="ECO:0007669"/>
    <property type="project" value="UniProtKB-SubCell"/>
</dbReference>
<dbReference type="GO" id="GO:0010628">
    <property type="term" value="P:positive regulation of gene expression"/>
    <property type="evidence" value="ECO:0007669"/>
    <property type="project" value="TreeGrafter"/>
</dbReference>
<dbReference type="Ensembl" id="ENSLLTT00000016869.1">
    <property type="protein sequence ID" value="ENSLLTP00000016252.1"/>
    <property type="gene ID" value="ENSLLTG00000012426.1"/>
</dbReference>
<dbReference type="Pfam" id="PF00168">
    <property type="entry name" value="C2"/>
    <property type="match status" value="1"/>
</dbReference>
<dbReference type="InterPro" id="IPR035892">
    <property type="entry name" value="C2_domain_sf"/>
</dbReference>
<dbReference type="AlphaFoldDB" id="A0A8C5SGL1"/>
<keyword evidence="3" id="KW-1185">Reference proteome</keyword>
<dbReference type="PANTHER" id="PTHR47800:SF5">
    <property type="entry name" value="FER-1-LIKE PROTEIN 6"/>
    <property type="match status" value="1"/>
</dbReference>
<dbReference type="GO" id="GO:0004623">
    <property type="term" value="F:phospholipase A2 activity"/>
    <property type="evidence" value="ECO:0007669"/>
    <property type="project" value="UniProtKB-EC"/>
</dbReference>
<reference evidence="2" key="1">
    <citation type="submission" date="2025-08" db="UniProtKB">
        <authorList>
            <consortium name="Ensembl"/>
        </authorList>
    </citation>
    <scope>IDENTIFICATION</scope>
</reference>
<dbReference type="Gene3D" id="2.60.40.150">
    <property type="entry name" value="C2 domain"/>
    <property type="match status" value="1"/>
</dbReference>
<dbReference type="GeneTree" id="ENSGT01030000234606"/>
<dbReference type="GO" id="GO:0046872">
    <property type="term" value="F:metal ion binding"/>
    <property type="evidence" value="ECO:0007669"/>
    <property type="project" value="UniProtKB-KW"/>
</dbReference>